<dbReference type="InterPro" id="IPR005546">
    <property type="entry name" value="Autotransporte_beta"/>
</dbReference>
<dbReference type="EMBL" id="JACHBT010000011">
    <property type="protein sequence ID" value="MBB6505329.1"/>
    <property type="molecule type" value="Genomic_DNA"/>
</dbReference>
<dbReference type="Proteomes" id="UP000522313">
    <property type="component" value="Unassembled WGS sequence"/>
</dbReference>
<dbReference type="SUPFAM" id="SSF103515">
    <property type="entry name" value="Autotransporter"/>
    <property type="match status" value="1"/>
</dbReference>
<name>A0A7X0JDR1_9SPHN</name>
<keyword evidence="1" id="KW-0732">Signal</keyword>
<evidence type="ECO:0000313" key="3">
    <source>
        <dbReference type="EMBL" id="MBB6505329.1"/>
    </source>
</evidence>
<evidence type="ECO:0000256" key="1">
    <source>
        <dbReference type="SAM" id="SignalP"/>
    </source>
</evidence>
<organism evidence="3 4">
    <name type="scientific">Sphingomonas endophytica</name>
    <dbReference type="NCBI Taxonomy" id="869719"/>
    <lineage>
        <taxon>Bacteria</taxon>
        <taxon>Pseudomonadati</taxon>
        <taxon>Pseudomonadota</taxon>
        <taxon>Alphaproteobacteria</taxon>
        <taxon>Sphingomonadales</taxon>
        <taxon>Sphingomonadaceae</taxon>
        <taxon>Sphingomonas</taxon>
    </lineage>
</organism>
<feature type="chain" id="PRO_5030658158" description="Autotransporter domain-containing protein" evidence="1">
    <location>
        <begin position="32"/>
        <end position="2321"/>
    </location>
</feature>
<sequence length="2321" mass="228810">MAGQRSVRLRRWSLALGTSIAAMGFASTAQAQCSPDPTVANGTTTCTGTDGDGLSVTTNGSRIVVSQGATVNAGTAAAAITNTGSGANITVAGLVDGAGKTGIFLTNAPSYYGRCPDDPYAGASVPFPYCPPGSYQMVYPSSSATIEIAAGATVSGTQALLLRRDAGNADGTVSATLSNAGTMTGTAGPAILLDTGTSLSISNLTSGTIAGIRGSIGQITNAGIITASGGTAIRSFAQGAVFTNTGRIGAPGGSAIDVDGTLVLANSGTITGAVTARGGTSMSGSLIDTLSGSIDGNLTLGSGNDTLLARYDTGRLITGVTGTIDGGAGVDTVRVRIDADSTLGAVALPTGFEQLGLVTATDKTVTLDSTFGAPGGLLQISGGGTVVNNGTLRGAAPIVSDVFDIDGSVSFINTQTIDATGGDSAAYAVRLIWARAFRNAGTVTSAVNGVSLNNGTFENSGAITAAGTAVNFSGGRFTNDGAITSTAGIGASLGSNSGTVVNNGTITGVTAGVQLYGKLTNSGTITGSDAGVILGSGGTLDNRAGAIVRGDIVPQVQPFFTVTDATVVNAGTIDGNVRFDGSSDFRYSNNRYFALAGGVLNGNLTLGSGNTLVTEYANTGPGAFAGITGTVTATDAALLYRVRSNTSIASAAIAGFSSIGYDLYDDVALTLTGATAPLALAGTGTVDVTGDIAATTRNAISVTSLTRDPGDFSATPANKLAITSRGALTLDYTGTGSAFSAVSTDDGTSFTNAGTITVRNLSGSTFNRPYAIAGGTVVNDGTITLDGATGIGALRITNNGTITQATGGVASRGVYAWSSGIQLTNTGTIDVGGEAVLAGYGTTIDNSGRIASSGAIAIGVEDYGSATILNRVGATIAGNGTAIRVSGGTLDNAGTITGTVDLGYSWGGRSYNGATYIARGGTITGDLLFGNGNDTLIAYDDTTGVNGAIDGGEGTNTYLHARSTTGTVTIGRGLPTNFTTEGALATGVGTVVTLAAAAPLATGLVVQGDGAFINTADIGGAVSTYANYAWPSGTDTVLAGFTNQAKLADGFYGQTARFENASTGVISAKTSQYDAVSLYQTGAIDFSNAGQIDRGAATNSVSLSSETSVTAANTGTINGSVFVSAQNGNNLVASQPVSIALVNAGSITAAGSSASVGLYAVDNIHNTSSVSLDNRGTIEATGVGGRAANLETYGLAGSDPQPGGVRQITVTNSGTIRANAGGGEATYTYPVYDPFTGQYVDRTATYTSVATALGATTSFADPITVTNTATGTIEATGTLSTAVLSNGGALELTNAGTIRGGTGFTVNGVSHAGAIQSGGASDRIVNTGTIIGSIVTGAGDDRVENYGTITGDVFLGDGDDTFLHRASATLTGTVDGGNGIDSLIVDATGGGTVRASQFINFERFSQIGNGAVDYVGAFNTDTIGVSGGTITVAAGDTLSSTGGTTITGSDGAETVDNAGTIAGSVDLGAGNDTYVDRAGSRILGTLDGGSGIDTYRVALSGDRSGIGARTGFEQLAVTGTGTLALTLDQRFDNVALAGTGLALTLNGNTVGAVTGSDAAETLSVTDGDLARVALGGGNDTLVLPVTTANGSYDGGAGSDTLRFTANAPVTLAGNARGFETIALAGNALTVTGTLGAAGETATLGDGAQTLTLADGGTIAGTIDLGAGNDRFSLAPGGTLAGVVAGGDGDDLATVTLAGDRTLAAALTGFETLESNGSGTLTLTGAQRYGQVLAGTALTVAGTGSLTTDTVRMRGNPLTIAGGFAGAVDGGTGTVAVSGGSATVPVAFTNVSNVTAFGMSAGFATVSGSASLGAVTLSGGRLVGLAGSTLSASRFDVGAGATFGSAGTVNGNVNVAGILSPGASPGVMTVNGNVALASGSRALFELTPTISDKLVVNGSLSIATGTTLEIVPVGTLRAGTSYDLITASGGITGGFTTVTKPASLFGVIVQRADRIQLLGQFLTDARFSPQVARSIAYANAALAVQPATSTLFDSLPALVEASGASNARGFAQLTPEAYASATQLGIDHALSLTQVARGNGFATDREDAGAFTFAQTVGQWHTLQGDAAQGSNAARAQSYGFLGGVGYGDRTWMVGAFAGYLNGRQQIGALGARTRADGAVGGIHARYGADSGWGVSASVLYDGGKARTDRALPGAGAVSGRYDLHSWVSDLAASYGLDAGDGWSLRPRVGVTYIRTTRAGVAEEGRSPFALQVARDRHVAGFADAGVTLARSEASDAPFRPFVTLGARYQIEGQRADALAGYAGGGLGLTAVGAARNELVGTAAGGVGYRLPSGLDLFASASAQTGRDDHQETISAGVRLRF</sequence>
<reference evidence="3 4" key="1">
    <citation type="submission" date="2020-08" db="EMBL/GenBank/DDBJ databases">
        <title>The Agave Microbiome: Exploring the role of microbial communities in plant adaptations to desert environments.</title>
        <authorList>
            <person name="Partida-Martinez L.P."/>
        </authorList>
    </citation>
    <scope>NUCLEOTIDE SEQUENCE [LARGE SCALE GENOMIC DNA]</scope>
    <source>
        <strain evidence="3 4">AS3.13</strain>
    </source>
</reference>
<comment type="caution">
    <text evidence="3">The sequence shown here is derived from an EMBL/GenBank/DDBJ whole genome shotgun (WGS) entry which is preliminary data.</text>
</comment>
<dbReference type="SMART" id="SM00869">
    <property type="entry name" value="Autotransporter"/>
    <property type="match status" value="1"/>
</dbReference>
<feature type="domain" description="Autotransporter" evidence="2">
    <location>
        <begin position="2042"/>
        <end position="2321"/>
    </location>
</feature>
<protein>
    <recommendedName>
        <fullName evidence="2">Autotransporter domain-containing protein</fullName>
    </recommendedName>
</protein>
<gene>
    <name evidence="3" type="ORF">F4693_002317</name>
</gene>
<dbReference type="Gene3D" id="2.160.20.160">
    <property type="match status" value="1"/>
</dbReference>
<feature type="signal peptide" evidence="1">
    <location>
        <begin position="1"/>
        <end position="31"/>
    </location>
</feature>
<evidence type="ECO:0000313" key="4">
    <source>
        <dbReference type="Proteomes" id="UP000522313"/>
    </source>
</evidence>
<accession>A0A7X0JDR1</accession>
<dbReference type="RefSeq" id="WP_221434894.1">
    <property type="nucleotide sequence ID" value="NZ_JACHBT010000011.1"/>
</dbReference>
<proteinExistence type="predicted"/>
<reference evidence="3 4" key="2">
    <citation type="submission" date="2020-08" db="EMBL/GenBank/DDBJ databases">
        <authorList>
            <person name="Partida-Martinez L."/>
            <person name="Huntemann M."/>
            <person name="Clum A."/>
            <person name="Wang J."/>
            <person name="Palaniappan K."/>
            <person name="Ritter S."/>
            <person name="Chen I.-M."/>
            <person name="Stamatis D."/>
            <person name="Reddy T."/>
            <person name="O'Malley R."/>
            <person name="Daum C."/>
            <person name="Shapiro N."/>
            <person name="Ivanova N."/>
            <person name="Kyrpides N."/>
            <person name="Woyke T."/>
        </authorList>
    </citation>
    <scope>NUCLEOTIDE SEQUENCE [LARGE SCALE GENOMIC DNA]</scope>
    <source>
        <strain evidence="3 4">AS3.13</strain>
    </source>
</reference>
<evidence type="ECO:0000259" key="2">
    <source>
        <dbReference type="PROSITE" id="PS51208"/>
    </source>
</evidence>
<dbReference type="PROSITE" id="PS51208">
    <property type="entry name" value="AUTOTRANSPORTER"/>
    <property type="match status" value="1"/>
</dbReference>
<dbReference type="InterPro" id="IPR036709">
    <property type="entry name" value="Autotransporte_beta_dom_sf"/>
</dbReference>